<feature type="transmembrane region" description="Helical" evidence="11">
    <location>
        <begin position="356"/>
        <end position="377"/>
    </location>
</feature>
<evidence type="ECO:0000256" key="13">
    <source>
        <dbReference type="SAM" id="MobiDB-lite"/>
    </source>
</evidence>
<keyword evidence="16" id="KW-1185">Reference proteome</keyword>
<dbReference type="Pfam" id="PF04144">
    <property type="entry name" value="SCAMP"/>
    <property type="match status" value="1"/>
</dbReference>
<evidence type="ECO:0000256" key="5">
    <source>
        <dbReference type="ARBA" id="ARBA00022729"/>
    </source>
</evidence>
<dbReference type="GO" id="GO:0015031">
    <property type="term" value="P:protein transport"/>
    <property type="evidence" value="ECO:0007669"/>
    <property type="project" value="InterPro"/>
</dbReference>
<evidence type="ECO:0000256" key="10">
    <source>
        <dbReference type="ARBA" id="ARBA00023329"/>
    </source>
</evidence>
<evidence type="ECO:0000256" key="7">
    <source>
        <dbReference type="ARBA" id="ARBA00022989"/>
    </source>
</evidence>
<feature type="transmembrane region" description="Helical" evidence="11">
    <location>
        <begin position="957"/>
        <end position="982"/>
    </location>
</feature>
<feature type="coiled-coil region" evidence="12">
    <location>
        <begin position="890"/>
        <end position="924"/>
    </location>
</feature>
<feature type="region of interest" description="Disordered" evidence="13">
    <location>
        <begin position="475"/>
        <end position="495"/>
    </location>
</feature>
<evidence type="ECO:0000256" key="12">
    <source>
        <dbReference type="SAM" id="Coils"/>
    </source>
</evidence>
<comment type="caution">
    <text evidence="15">The sequence shown here is derived from an EMBL/GenBank/DDBJ whole genome shotgun (WGS) entry which is preliminary data.</text>
</comment>
<keyword evidence="3" id="KW-0433">Leucine-rich repeat</keyword>
<feature type="transmembrane region" description="Helical" evidence="11">
    <location>
        <begin position="1021"/>
        <end position="1043"/>
    </location>
</feature>
<evidence type="ECO:0000256" key="8">
    <source>
        <dbReference type="ARBA" id="ARBA00023136"/>
    </source>
</evidence>
<keyword evidence="5" id="KW-0732">Signal</keyword>
<evidence type="ECO:0000256" key="11">
    <source>
        <dbReference type="RuleBase" id="RU363122"/>
    </source>
</evidence>
<reference evidence="15 16" key="1">
    <citation type="submission" date="2018-10" db="EMBL/GenBank/DDBJ databases">
        <title>A high-quality apple genome assembly.</title>
        <authorList>
            <person name="Hu J."/>
        </authorList>
    </citation>
    <scope>NUCLEOTIDE SEQUENCE [LARGE SCALE GENOMIC DNA]</scope>
    <source>
        <strain evidence="16">cv. HFTH1</strain>
        <tissue evidence="15">Young leaf</tissue>
    </source>
</reference>
<dbReference type="PANTHER" id="PTHR48007">
    <property type="entry name" value="LEUCINE-RICH REPEAT RECEPTOR-LIKE PROTEIN KINASE PXC1"/>
    <property type="match status" value="1"/>
</dbReference>
<evidence type="ECO:0000313" key="16">
    <source>
        <dbReference type="Proteomes" id="UP000290289"/>
    </source>
</evidence>
<feature type="compositionally biased region" description="Pro residues" evidence="13">
    <location>
        <begin position="480"/>
        <end position="495"/>
    </location>
</feature>
<evidence type="ECO:0000256" key="1">
    <source>
        <dbReference type="ARBA" id="ARBA00004003"/>
    </source>
</evidence>
<keyword evidence="10 11" id="KW-0968">Cytoplasmic vesicle</keyword>
<dbReference type="PANTHER" id="PTHR48007:SF58">
    <property type="entry name" value="PROTEIN KINASE DOMAIN-CONTAINING PROTEIN"/>
    <property type="match status" value="1"/>
</dbReference>
<evidence type="ECO:0000313" key="15">
    <source>
        <dbReference type="EMBL" id="RXH89842.1"/>
    </source>
</evidence>
<dbReference type="GO" id="GO:0030658">
    <property type="term" value="C:transport vesicle membrane"/>
    <property type="evidence" value="ECO:0007669"/>
    <property type="project" value="UniProtKB-SubCell"/>
</dbReference>
<feature type="transmembrane region" description="Helical" evidence="11">
    <location>
        <begin position="988"/>
        <end position="1009"/>
    </location>
</feature>
<organism evidence="15 16">
    <name type="scientific">Malus domestica</name>
    <name type="common">Apple</name>
    <name type="synonym">Pyrus malus</name>
    <dbReference type="NCBI Taxonomy" id="3750"/>
    <lineage>
        <taxon>Eukaryota</taxon>
        <taxon>Viridiplantae</taxon>
        <taxon>Streptophyta</taxon>
        <taxon>Embryophyta</taxon>
        <taxon>Tracheophyta</taxon>
        <taxon>Spermatophyta</taxon>
        <taxon>Magnoliopsida</taxon>
        <taxon>eudicotyledons</taxon>
        <taxon>Gunneridae</taxon>
        <taxon>Pentapetalae</taxon>
        <taxon>rosids</taxon>
        <taxon>fabids</taxon>
        <taxon>Rosales</taxon>
        <taxon>Rosaceae</taxon>
        <taxon>Amygdaloideae</taxon>
        <taxon>Maleae</taxon>
        <taxon>Malus</taxon>
    </lineage>
</organism>
<evidence type="ECO:0000256" key="3">
    <source>
        <dbReference type="ARBA" id="ARBA00022614"/>
    </source>
</evidence>
<dbReference type="InterPro" id="IPR013210">
    <property type="entry name" value="LRR_N_plant-typ"/>
</dbReference>
<dbReference type="SUPFAM" id="SSF52058">
    <property type="entry name" value="L domain-like"/>
    <property type="match status" value="1"/>
</dbReference>
<sequence length="1136" mass="124644">MGRKRSVLEHKSLKIYAEVSVGLLLIYFAQVSLGATSSSDVAAINNLHAALGTPVLPGWTSAGGDPCGDAWQGVQCNDSVILGIVLNGANLGGELGENLGMFASIRAIDLSNNHIGGSIPSNLPATLRSFFLSANQFTGSIPDTVASLTVLTAIYAISPIRSLNNNQLTGEIPDSFQGIPGLTNFLNFLELYFPDYYCCLLVADIHTVRRDFSGNNLSGQLPPSLRSLITLTTLHLQNNLLSGTLDVLQDLPLSDLNIENNLFAGPIPEKLLSIPNFKKDGNPFNSSLAPVASPTSPLTPPTSTSSPPAPPLPFWGPPTGKTPGRSPPKNGTVDGPSSQDTSNSGKQKKFLTKKRVVGISIGGALVFIIFILAILFFMPRRSRRGEEADGISKQHQIGAYTGDRENPPRDNGSLVVLPANPIQKVPKEAVVTPKEDNEPETRRTWAIPKPNDEQDRKVHKIAAAPKREDSLSALDLYSMPAPPPPPRPPPPPPPVPKVIVKPIVPTELPTQKPATKSPNRTISAKRFTIASLQQHTNSFSPDNLLGSGMLGSVYRAQLPSGKLLAVKKLDKRASSQQKEDEFLDLVNSIDRIRHANVVELMGYCAEHGQRLLIYEYCSNGSLHDALHIDDEFKKKLPWNARIRMALEAARALEYLHEVCQPPIVHRNFKAANLLLDDDLSVRVSDCGLAPLISSGSVSQLSGQLLSAYGYGAPEFESGIYTHQSDVYSFGVVMLELLTGRKSHDSTRNRGEQFLVRWATTQLHDIDALSRMVDPSLNGQYPTKSLSHFADIISRCIQSEPEFRPPMSGVVQDLLDMIRREPNGSGSIARAWISWFAPMNRYDPNPFADEEVNPFANPGGGGVSPANPRLSPLPPEPYDRNATIDIPLDNSKGLQAKEKELKAKEAELKKREQELKRKEDAMQRAGVVIEEKNWPPFFPIIHHDIANEIPIHLQRIQYVAFTTYLGLIVCLLWNILAVTVAWIKGEGVIIWLLAIIYFLASVPVAYFVWYRPLYRAMRTDSALSFVGFFLSYLLHILFCIYAAIAPPIFLNGKSITGILPAVELLSYNVSVGILYLIGFGLYVCETLLSIWVIQQVYTYFRGSGKAEQVKREAARSTMMAAIVQTLIDHQSTSDSSR</sequence>
<proteinExistence type="inferred from homology"/>
<evidence type="ECO:0000256" key="6">
    <source>
        <dbReference type="ARBA" id="ARBA00022737"/>
    </source>
</evidence>
<comment type="caution">
    <text evidence="11">Lacks conserved residue(s) required for the propagation of feature annotation.</text>
</comment>
<dbReference type="FunFam" id="3.80.10.10:FF:000062">
    <property type="entry name" value="protein STRUBBELIG-RECEPTOR FAMILY 3"/>
    <property type="match status" value="2"/>
</dbReference>
<dbReference type="InterPro" id="IPR007273">
    <property type="entry name" value="SCAMP"/>
</dbReference>
<dbReference type="Gene3D" id="1.10.510.10">
    <property type="entry name" value="Transferase(Phosphotransferase) domain 1"/>
    <property type="match status" value="1"/>
</dbReference>
<dbReference type="Proteomes" id="UP000290289">
    <property type="component" value="Chromosome 9"/>
</dbReference>
<comment type="similarity">
    <text evidence="2 11">Belongs to the SCAMP family.</text>
</comment>
<feature type="region of interest" description="Disordered" evidence="13">
    <location>
        <begin position="285"/>
        <end position="349"/>
    </location>
</feature>
<dbReference type="EMBL" id="RDQH01000335">
    <property type="protein sequence ID" value="RXH89842.1"/>
    <property type="molecule type" value="Genomic_DNA"/>
</dbReference>
<dbReference type="GO" id="GO:0004672">
    <property type="term" value="F:protein kinase activity"/>
    <property type="evidence" value="ECO:0007669"/>
    <property type="project" value="InterPro"/>
</dbReference>
<dbReference type="FunFam" id="1.10.510.10:FF:000095">
    <property type="entry name" value="protein STRUBBELIG-RECEPTOR FAMILY 8"/>
    <property type="match status" value="1"/>
</dbReference>
<feature type="compositionally biased region" description="Pro residues" evidence="13">
    <location>
        <begin position="307"/>
        <end position="316"/>
    </location>
</feature>
<keyword evidence="11" id="KW-1003">Cell membrane</keyword>
<keyword evidence="7 11" id="KW-1133">Transmembrane helix</keyword>
<dbReference type="Pfam" id="PF00560">
    <property type="entry name" value="LRR_1"/>
    <property type="match status" value="1"/>
</dbReference>
<dbReference type="Gene3D" id="3.80.10.10">
    <property type="entry name" value="Ribonuclease Inhibitor"/>
    <property type="match status" value="2"/>
</dbReference>
<keyword evidence="12" id="KW-0175">Coiled coil</keyword>
<evidence type="ECO:0000256" key="9">
    <source>
        <dbReference type="ARBA" id="ARBA00023170"/>
    </source>
</evidence>
<dbReference type="GO" id="GO:0005886">
    <property type="term" value="C:plasma membrane"/>
    <property type="evidence" value="ECO:0007669"/>
    <property type="project" value="UniProtKB-SubCell"/>
</dbReference>
<feature type="compositionally biased region" description="Polar residues" evidence="13">
    <location>
        <begin position="335"/>
        <end position="345"/>
    </location>
</feature>
<feature type="region of interest" description="Disordered" evidence="13">
    <location>
        <begin position="385"/>
        <end position="412"/>
    </location>
</feature>
<dbReference type="GO" id="GO:0005524">
    <property type="term" value="F:ATP binding"/>
    <property type="evidence" value="ECO:0007669"/>
    <property type="project" value="InterPro"/>
</dbReference>
<dbReference type="InterPro" id="IPR001611">
    <property type="entry name" value="Leu-rich_rpt"/>
</dbReference>
<keyword evidence="6" id="KW-0677">Repeat</keyword>
<dbReference type="FunFam" id="3.30.200.20:FF:000125">
    <property type="entry name" value="Protein STRUBBELIG-RECEPTOR FAMILY 8"/>
    <property type="match status" value="1"/>
</dbReference>
<dbReference type="Pfam" id="PF07714">
    <property type="entry name" value="PK_Tyr_Ser-Thr"/>
    <property type="match status" value="1"/>
</dbReference>
<comment type="subcellular location">
    <subcellularLocation>
        <location evidence="11">Cell membrane</location>
        <topology evidence="11">Multi-pass membrane protein</topology>
    </subcellularLocation>
    <subcellularLocation>
        <location evidence="11">Cytoplasmic vesicle</location>
        <location evidence="11">Secretory vesicle membrane</location>
        <topology evidence="11">Multi-pass membrane protein</topology>
    </subcellularLocation>
</comment>
<evidence type="ECO:0000256" key="2">
    <source>
        <dbReference type="ARBA" id="ARBA00010482"/>
    </source>
</evidence>
<feature type="region of interest" description="Disordered" evidence="13">
    <location>
        <begin position="430"/>
        <end position="457"/>
    </location>
</feature>
<gene>
    <name evidence="15" type="ORF">DVH24_032199</name>
</gene>
<feature type="domain" description="Protein kinase" evidence="14">
    <location>
        <begin position="539"/>
        <end position="817"/>
    </location>
</feature>
<keyword evidence="8 11" id="KW-0472">Membrane</keyword>
<evidence type="ECO:0000259" key="14">
    <source>
        <dbReference type="PROSITE" id="PS50011"/>
    </source>
</evidence>
<feature type="transmembrane region" description="Helical" evidence="11">
    <location>
        <begin position="1072"/>
        <end position="1092"/>
    </location>
</feature>
<dbReference type="InterPro" id="IPR046959">
    <property type="entry name" value="PRK1-6/SRF4-like"/>
</dbReference>
<dbReference type="PROSITE" id="PS50011">
    <property type="entry name" value="PROTEIN_KINASE_DOM"/>
    <property type="match status" value="1"/>
</dbReference>
<dbReference type="InterPro" id="IPR032675">
    <property type="entry name" value="LRR_dom_sf"/>
</dbReference>
<evidence type="ECO:0000256" key="4">
    <source>
        <dbReference type="ARBA" id="ARBA00022692"/>
    </source>
</evidence>
<keyword evidence="4 11" id="KW-0812">Transmembrane</keyword>
<accession>A0A498J7K4</accession>
<dbReference type="InterPro" id="IPR001245">
    <property type="entry name" value="Ser-Thr/Tyr_kinase_cat_dom"/>
</dbReference>
<dbReference type="AlphaFoldDB" id="A0A498J7K4"/>
<dbReference type="InterPro" id="IPR000719">
    <property type="entry name" value="Prot_kinase_dom"/>
</dbReference>
<protein>
    <recommendedName>
        <fullName evidence="11">Secretory carrier-associated membrane protein</fullName>
        <shortName evidence="11">Secretory carrier membrane protein</shortName>
    </recommendedName>
</protein>
<dbReference type="SUPFAM" id="SSF56112">
    <property type="entry name" value="Protein kinase-like (PK-like)"/>
    <property type="match status" value="1"/>
</dbReference>
<dbReference type="Pfam" id="PF08263">
    <property type="entry name" value="LRRNT_2"/>
    <property type="match status" value="1"/>
</dbReference>
<name>A0A498J7K4_MALDO</name>
<keyword evidence="11" id="KW-0813">Transport</keyword>
<keyword evidence="9" id="KW-0675">Receptor</keyword>
<feature type="compositionally biased region" description="Low complexity" evidence="13">
    <location>
        <begin position="290"/>
        <end position="306"/>
    </location>
</feature>
<comment type="function">
    <text evidence="1 11">Probably involved in membrane trafficking.</text>
</comment>
<dbReference type="Gene3D" id="3.30.200.20">
    <property type="entry name" value="Phosphorylase Kinase, domain 1"/>
    <property type="match status" value="1"/>
</dbReference>
<dbReference type="InterPro" id="IPR011009">
    <property type="entry name" value="Kinase-like_dom_sf"/>
</dbReference>
<feature type="compositionally biased region" description="Basic and acidic residues" evidence="13">
    <location>
        <begin position="433"/>
        <end position="443"/>
    </location>
</feature>